<sequence length="118" mass="12835">MKDLTSTPETTATPSVKQIALAKADYWSIIEKLMPQQGCIEVQQDAPGKEHAWHQHPTDETLVVLEGQARFYWEGGEQICGAGAVISLPAGVRHGSVALDEGVRYLISFHAVELADHG</sequence>
<dbReference type="InterPro" id="IPR011051">
    <property type="entry name" value="RmlC_Cupin_sf"/>
</dbReference>
<keyword evidence="2" id="KW-0614">Plasmid</keyword>
<reference evidence="2 3" key="1">
    <citation type="submission" date="2023-09" db="EMBL/GenBank/DDBJ databases">
        <title>Thioclava shenzhenensis sp. nov., a multidrug resistant bacteria-antagonizing species isolated from coastal seawater.</title>
        <authorList>
            <person name="Long M."/>
        </authorList>
    </citation>
    <scope>NUCLEOTIDE SEQUENCE [LARGE SCALE GENOMIC DNA]</scope>
    <source>
        <strain evidence="2 3">FTW29</strain>
        <plasmid evidence="2 3">unnamed1</plasmid>
    </source>
</reference>
<protein>
    <submittedName>
        <fullName evidence="2">Cupin domain-containing protein</fullName>
    </submittedName>
</protein>
<geneLocation type="plasmid" evidence="2 3">
    <name>unnamed1</name>
</geneLocation>
<gene>
    <name evidence="2" type="ORF">RPE78_14195</name>
</gene>
<keyword evidence="3" id="KW-1185">Reference proteome</keyword>
<dbReference type="EMBL" id="CP135444">
    <property type="protein sequence ID" value="WRY35402.1"/>
    <property type="molecule type" value="Genomic_DNA"/>
</dbReference>
<dbReference type="Gene3D" id="2.60.120.10">
    <property type="entry name" value="Jelly Rolls"/>
    <property type="match status" value="1"/>
</dbReference>
<evidence type="ECO:0000259" key="1">
    <source>
        <dbReference type="Pfam" id="PF07883"/>
    </source>
</evidence>
<evidence type="ECO:0000313" key="3">
    <source>
        <dbReference type="Proteomes" id="UP001623290"/>
    </source>
</evidence>
<dbReference type="RefSeq" id="WP_330647174.1">
    <property type="nucleotide sequence ID" value="NZ_CP135444.1"/>
</dbReference>
<name>A0ABZ1E2X8_9RHOB</name>
<dbReference type="InterPro" id="IPR013096">
    <property type="entry name" value="Cupin_2"/>
</dbReference>
<dbReference type="InterPro" id="IPR014710">
    <property type="entry name" value="RmlC-like_jellyroll"/>
</dbReference>
<dbReference type="SUPFAM" id="SSF51182">
    <property type="entry name" value="RmlC-like cupins"/>
    <property type="match status" value="1"/>
</dbReference>
<feature type="domain" description="Cupin type-2" evidence="1">
    <location>
        <begin position="45"/>
        <end position="100"/>
    </location>
</feature>
<dbReference type="Proteomes" id="UP001623290">
    <property type="component" value="Plasmid unnamed1"/>
</dbReference>
<accession>A0ABZ1E2X8</accession>
<organism evidence="2 3">
    <name type="scientific">Thioclava litoralis</name>
    <dbReference type="NCBI Taxonomy" id="3076557"/>
    <lineage>
        <taxon>Bacteria</taxon>
        <taxon>Pseudomonadati</taxon>
        <taxon>Pseudomonadota</taxon>
        <taxon>Alphaproteobacteria</taxon>
        <taxon>Rhodobacterales</taxon>
        <taxon>Paracoccaceae</taxon>
        <taxon>Thioclava</taxon>
    </lineage>
</organism>
<proteinExistence type="predicted"/>
<evidence type="ECO:0000313" key="2">
    <source>
        <dbReference type="EMBL" id="WRY35402.1"/>
    </source>
</evidence>
<dbReference type="Pfam" id="PF07883">
    <property type="entry name" value="Cupin_2"/>
    <property type="match status" value="1"/>
</dbReference>